<dbReference type="PANTHER" id="PTHR33202:SF7">
    <property type="entry name" value="FERRIC UPTAKE REGULATION PROTEIN"/>
    <property type="match status" value="1"/>
</dbReference>
<comment type="cofactor">
    <cofactor evidence="8">
        <name>Zn(2+)</name>
        <dbReference type="ChEBI" id="CHEBI:29105"/>
    </cofactor>
    <text evidence="8">Binds 1 zinc ion per subunit.</text>
</comment>
<dbReference type="eggNOG" id="COG0735">
    <property type="taxonomic scope" value="Bacteria"/>
</dbReference>
<comment type="cofactor">
    <cofactor evidence="9">
        <name>Mn(2+)</name>
        <dbReference type="ChEBI" id="CHEBI:29035"/>
    </cofactor>
    <cofactor evidence="9">
        <name>Fe(2+)</name>
        <dbReference type="ChEBI" id="CHEBI:29033"/>
    </cofactor>
    <text evidence="9">Binds 1 Mn(2+) or Fe(2+) ion per subunit.</text>
</comment>
<dbReference type="Proteomes" id="UP000027946">
    <property type="component" value="Unassembled WGS sequence"/>
</dbReference>
<comment type="caution">
    <text evidence="10">The sequence shown here is derived from an EMBL/GenBank/DDBJ whole genome shotgun (WGS) entry which is preliminary data.</text>
</comment>
<dbReference type="STRING" id="1121324.CLIT_23c04580"/>
<sequence length="145" mass="16793">MENYFDIIKEKLKAKGFKLTPQRRSIVDTVVGTTGRHLSIEEIYNLVKQSCPEIGLATVYRTVQILDDINVVSKLDLNDGCLRYELSLNNEDDHNHHHLICNNCGVVIEVREDLLDMLEETIEKNYDFKIKDHDLRVFGICKNCK</sequence>
<dbReference type="RefSeq" id="WP_038268154.1">
    <property type="nucleotide sequence ID" value="NZ_FSRH01000003.1"/>
</dbReference>
<dbReference type="InterPro" id="IPR002481">
    <property type="entry name" value="FUR"/>
</dbReference>
<evidence type="ECO:0000256" key="1">
    <source>
        <dbReference type="ARBA" id="ARBA00007957"/>
    </source>
</evidence>
<evidence type="ECO:0000256" key="2">
    <source>
        <dbReference type="ARBA" id="ARBA00022491"/>
    </source>
</evidence>
<dbReference type="CDD" id="cd07153">
    <property type="entry name" value="Fur_like"/>
    <property type="match status" value="1"/>
</dbReference>
<feature type="binding site" evidence="8">
    <location>
        <position position="141"/>
    </location>
    <ligand>
        <name>Zn(2+)</name>
        <dbReference type="ChEBI" id="CHEBI:29105"/>
    </ligand>
</feature>
<keyword evidence="5" id="KW-0805">Transcription regulation</keyword>
<dbReference type="GO" id="GO:0008270">
    <property type="term" value="F:zinc ion binding"/>
    <property type="evidence" value="ECO:0007669"/>
    <property type="project" value="TreeGrafter"/>
</dbReference>
<dbReference type="FunFam" id="1.10.10.10:FF:000051">
    <property type="entry name" value="Fur family transcriptional regulator"/>
    <property type="match status" value="1"/>
</dbReference>
<proteinExistence type="inferred from homology"/>
<dbReference type="EMBL" id="JJMM01000026">
    <property type="protein sequence ID" value="KDR94185.1"/>
    <property type="molecule type" value="Genomic_DNA"/>
</dbReference>
<dbReference type="Gene3D" id="3.30.1490.190">
    <property type="match status" value="1"/>
</dbReference>
<dbReference type="GO" id="GO:0000976">
    <property type="term" value="F:transcription cis-regulatory region binding"/>
    <property type="evidence" value="ECO:0007669"/>
    <property type="project" value="TreeGrafter"/>
</dbReference>
<evidence type="ECO:0000313" key="11">
    <source>
        <dbReference type="Proteomes" id="UP000027946"/>
    </source>
</evidence>
<name>A0A069RD84_PEPLI</name>
<dbReference type="OrthoDB" id="8659436at2"/>
<dbReference type="InterPro" id="IPR036388">
    <property type="entry name" value="WH-like_DNA-bd_sf"/>
</dbReference>
<organism evidence="10 11">
    <name type="scientific">Peptoclostridium litorale DSM 5388</name>
    <dbReference type="NCBI Taxonomy" id="1121324"/>
    <lineage>
        <taxon>Bacteria</taxon>
        <taxon>Bacillati</taxon>
        <taxon>Bacillota</taxon>
        <taxon>Clostridia</taxon>
        <taxon>Peptostreptococcales</taxon>
        <taxon>Peptoclostridiaceae</taxon>
        <taxon>Peptoclostridium</taxon>
    </lineage>
</organism>
<keyword evidence="6" id="KW-0238">DNA-binding</keyword>
<keyword evidence="4 8" id="KW-0862">Zinc</keyword>
<feature type="binding site" evidence="8">
    <location>
        <position position="144"/>
    </location>
    <ligand>
        <name>Zn(2+)</name>
        <dbReference type="ChEBI" id="CHEBI:29105"/>
    </ligand>
</feature>
<dbReference type="Pfam" id="PF01475">
    <property type="entry name" value="FUR"/>
    <property type="match status" value="1"/>
</dbReference>
<dbReference type="GO" id="GO:0003700">
    <property type="term" value="F:DNA-binding transcription factor activity"/>
    <property type="evidence" value="ECO:0007669"/>
    <property type="project" value="InterPro"/>
</dbReference>
<keyword evidence="7" id="KW-0804">Transcription</keyword>
<keyword evidence="11" id="KW-1185">Reference proteome</keyword>
<keyword evidence="3 8" id="KW-0479">Metal-binding</keyword>
<keyword evidence="2" id="KW-0678">Repressor</keyword>
<evidence type="ECO:0000256" key="5">
    <source>
        <dbReference type="ARBA" id="ARBA00023015"/>
    </source>
</evidence>
<dbReference type="SUPFAM" id="SSF46785">
    <property type="entry name" value="Winged helix' DNA-binding domain"/>
    <property type="match status" value="1"/>
</dbReference>
<dbReference type="AlphaFoldDB" id="A0A069RD84"/>
<dbReference type="Gene3D" id="1.10.10.10">
    <property type="entry name" value="Winged helix-like DNA-binding domain superfamily/Winged helix DNA-binding domain"/>
    <property type="match status" value="1"/>
</dbReference>
<protein>
    <submittedName>
        <fullName evidence="10">Ferric uptake regulation protein Fur</fullName>
    </submittedName>
</protein>
<feature type="binding site" evidence="8">
    <location>
        <position position="101"/>
    </location>
    <ligand>
        <name>Zn(2+)</name>
        <dbReference type="ChEBI" id="CHEBI:29105"/>
    </ligand>
</feature>
<gene>
    <name evidence="10" type="primary">fur</name>
    <name evidence="10" type="ORF">CLIT_23c04580</name>
</gene>
<evidence type="ECO:0000256" key="6">
    <source>
        <dbReference type="ARBA" id="ARBA00023125"/>
    </source>
</evidence>
<feature type="binding site" evidence="9">
    <location>
        <position position="133"/>
    </location>
    <ligand>
        <name>Fe cation</name>
        <dbReference type="ChEBI" id="CHEBI:24875"/>
    </ligand>
</feature>
<reference evidence="10 11" key="1">
    <citation type="submission" date="2014-03" db="EMBL/GenBank/DDBJ databases">
        <title>Genome sequence of Clostridium litorale W6, DSM 5388.</title>
        <authorList>
            <person name="Poehlein A."/>
            <person name="Jagirdar A."/>
            <person name="Khonsari B."/>
            <person name="Chibani C.M."/>
            <person name="Gutierrez Gutierrez D.A."/>
            <person name="Davydova E."/>
            <person name="Alghaithi H.S."/>
            <person name="Nair K.P."/>
            <person name="Dhamotharan K."/>
            <person name="Chandran L."/>
            <person name="G W."/>
            <person name="Daniel R."/>
        </authorList>
    </citation>
    <scope>NUCLEOTIDE SEQUENCE [LARGE SCALE GENOMIC DNA]</scope>
    <source>
        <strain evidence="10 11">W6</strain>
    </source>
</reference>
<keyword evidence="9" id="KW-0408">Iron</keyword>
<dbReference type="InterPro" id="IPR036390">
    <property type="entry name" value="WH_DNA-bd_sf"/>
</dbReference>
<dbReference type="GO" id="GO:0045892">
    <property type="term" value="P:negative regulation of DNA-templated transcription"/>
    <property type="evidence" value="ECO:0007669"/>
    <property type="project" value="TreeGrafter"/>
</dbReference>
<evidence type="ECO:0000256" key="7">
    <source>
        <dbReference type="ARBA" id="ARBA00023163"/>
    </source>
</evidence>
<feature type="binding site" evidence="8">
    <location>
        <position position="104"/>
    </location>
    <ligand>
        <name>Zn(2+)</name>
        <dbReference type="ChEBI" id="CHEBI:29105"/>
    </ligand>
</feature>
<dbReference type="GO" id="GO:1900376">
    <property type="term" value="P:regulation of secondary metabolite biosynthetic process"/>
    <property type="evidence" value="ECO:0007669"/>
    <property type="project" value="TreeGrafter"/>
</dbReference>
<evidence type="ECO:0000256" key="9">
    <source>
        <dbReference type="PIRSR" id="PIRSR602481-2"/>
    </source>
</evidence>
<evidence type="ECO:0000256" key="4">
    <source>
        <dbReference type="ARBA" id="ARBA00022833"/>
    </source>
</evidence>
<dbReference type="PANTHER" id="PTHR33202">
    <property type="entry name" value="ZINC UPTAKE REGULATION PROTEIN"/>
    <property type="match status" value="1"/>
</dbReference>
<evidence type="ECO:0000256" key="8">
    <source>
        <dbReference type="PIRSR" id="PIRSR602481-1"/>
    </source>
</evidence>
<accession>A0A069RD84</accession>
<evidence type="ECO:0000313" key="10">
    <source>
        <dbReference type="EMBL" id="KDR94185.1"/>
    </source>
</evidence>
<evidence type="ECO:0000256" key="3">
    <source>
        <dbReference type="ARBA" id="ARBA00022723"/>
    </source>
</evidence>
<dbReference type="InterPro" id="IPR043135">
    <property type="entry name" value="Fur_C"/>
</dbReference>
<comment type="similarity">
    <text evidence="1">Belongs to the Fur family.</text>
</comment>